<dbReference type="CDD" id="cd10567">
    <property type="entry name" value="SWIB-MDM2_like"/>
    <property type="match status" value="1"/>
</dbReference>
<evidence type="ECO:0000313" key="4">
    <source>
        <dbReference type="Proteomes" id="UP001314170"/>
    </source>
</evidence>
<feature type="compositionally biased region" description="Low complexity" evidence="1">
    <location>
        <begin position="16"/>
        <end position="33"/>
    </location>
</feature>
<dbReference type="SMART" id="SM00151">
    <property type="entry name" value="SWIB"/>
    <property type="match status" value="1"/>
</dbReference>
<comment type="caution">
    <text evidence="3">The sequence shown here is derived from an EMBL/GenBank/DDBJ whole genome shotgun (WGS) entry which is preliminary data.</text>
</comment>
<feature type="domain" description="DM2" evidence="2">
    <location>
        <begin position="52"/>
        <end position="135"/>
    </location>
</feature>
<reference evidence="3 4" key="1">
    <citation type="submission" date="2024-01" db="EMBL/GenBank/DDBJ databases">
        <authorList>
            <person name="Waweru B."/>
        </authorList>
    </citation>
    <scope>NUCLEOTIDE SEQUENCE [LARGE SCALE GENOMIC DNA]</scope>
</reference>
<name>A0AAV1RX92_9ROSI</name>
<dbReference type="InterPro" id="IPR019835">
    <property type="entry name" value="SWIB_domain"/>
</dbReference>
<gene>
    <name evidence="3" type="ORF">DCAF_LOCUS16419</name>
</gene>
<evidence type="ECO:0000256" key="1">
    <source>
        <dbReference type="SAM" id="MobiDB-lite"/>
    </source>
</evidence>
<evidence type="ECO:0000313" key="3">
    <source>
        <dbReference type="EMBL" id="CAK7341707.1"/>
    </source>
</evidence>
<dbReference type="InterPro" id="IPR003121">
    <property type="entry name" value="SWIB_MDM2_domain"/>
</dbReference>
<feature type="compositionally biased region" description="Low complexity" evidence="1">
    <location>
        <begin position="41"/>
        <end position="51"/>
    </location>
</feature>
<dbReference type="Proteomes" id="UP001314170">
    <property type="component" value="Unassembled WGS sequence"/>
</dbReference>
<dbReference type="PANTHER" id="PTHR13844">
    <property type="entry name" value="SWI/SNF-RELATED MATRIX-ASSOCIATED ACTIN-DEPENDENT REGULATOR OF CHROMATIN SUBFAMILY D"/>
    <property type="match status" value="1"/>
</dbReference>
<dbReference type="SUPFAM" id="SSF47592">
    <property type="entry name" value="SWIB/MDM2 domain"/>
    <property type="match status" value="1"/>
</dbReference>
<dbReference type="Gene3D" id="1.10.245.10">
    <property type="entry name" value="SWIB/MDM2 domain"/>
    <property type="match status" value="1"/>
</dbReference>
<organism evidence="3 4">
    <name type="scientific">Dovyalis caffra</name>
    <dbReference type="NCBI Taxonomy" id="77055"/>
    <lineage>
        <taxon>Eukaryota</taxon>
        <taxon>Viridiplantae</taxon>
        <taxon>Streptophyta</taxon>
        <taxon>Embryophyta</taxon>
        <taxon>Tracheophyta</taxon>
        <taxon>Spermatophyta</taxon>
        <taxon>Magnoliopsida</taxon>
        <taxon>eudicotyledons</taxon>
        <taxon>Gunneridae</taxon>
        <taxon>Pentapetalae</taxon>
        <taxon>rosids</taxon>
        <taxon>fabids</taxon>
        <taxon>Malpighiales</taxon>
        <taxon>Salicaceae</taxon>
        <taxon>Flacourtieae</taxon>
        <taxon>Dovyalis</taxon>
    </lineage>
</organism>
<proteinExistence type="predicted"/>
<dbReference type="PROSITE" id="PS51925">
    <property type="entry name" value="SWIB_MDM2"/>
    <property type="match status" value="1"/>
</dbReference>
<keyword evidence="4" id="KW-1185">Reference proteome</keyword>
<dbReference type="Pfam" id="PF02201">
    <property type="entry name" value="SWIB"/>
    <property type="match status" value="1"/>
</dbReference>
<sequence>MSFRVFKGFRALLAPAKSATASKSTATKTTAAKPKPKPKPKATSTTPKAPTGILKPKPVSPVLSEFLGGVHEASRTDAVKKIWSHIKLHNLQNPTNKREIFCDAKLKTLFDGKDKLITCSDNVIDDTILQKLLVLFRKAKTVYGESCLKCFLDMYNQLFDCSGDLFVKLSSLLIQIMMERLQHMMTVDKFVPEGNHWSSNEKVRPLYSARQSGAEGHKSFNKRCHIYTARKIKYTKLNVSELSSAMTGRRDELSHWTSGGLEHRSYNAGE</sequence>
<evidence type="ECO:0000259" key="2">
    <source>
        <dbReference type="PROSITE" id="PS51925"/>
    </source>
</evidence>
<accession>A0AAV1RX92</accession>
<protein>
    <recommendedName>
        <fullName evidence="2">DM2 domain-containing protein</fullName>
    </recommendedName>
</protein>
<feature type="region of interest" description="Disordered" evidence="1">
    <location>
        <begin position="16"/>
        <end position="56"/>
    </location>
</feature>
<dbReference type="AlphaFoldDB" id="A0AAV1RX92"/>
<dbReference type="InterPro" id="IPR036885">
    <property type="entry name" value="SWIB_MDM2_dom_sf"/>
</dbReference>
<dbReference type="EMBL" id="CAWUPB010001160">
    <property type="protein sequence ID" value="CAK7341707.1"/>
    <property type="molecule type" value="Genomic_DNA"/>
</dbReference>